<protein>
    <recommendedName>
        <fullName evidence="5">Transmembrane protein</fullName>
    </recommendedName>
</protein>
<feature type="region of interest" description="Disordered" evidence="1">
    <location>
        <begin position="1"/>
        <end position="22"/>
    </location>
</feature>
<reference evidence="3 4" key="1">
    <citation type="submission" date="2024-08" db="EMBL/GenBank/DDBJ databases">
        <authorList>
            <person name="Cucini C."/>
            <person name="Frati F."/>
        </authorList>
    </citation>
    <scope>NUCLEOTIDE SEQUENCE [LARGE SCALE GENOMIC DNA]</scope>
</reference>
<keyword evidence="2" id="KW-0812">Transmembrane</keyword>
<evidence type="ECO:0000256" key="1">
    <source>
        <dbReference type="SAM" id="MobiDB-lite"/>
    </source>
</evidence>
<gene>
    <name evidence="3" type="ORF">ODALV1_LOCUS11533</name>
</gene>
<feature type="transmembrane region" description="Helical" evidence="2">
    <location>
        <begin position="51"/>
        <end position="68"/>
    </location>
</feature>
<proteinExistence type="predicted"/>
<keyword evidence="2" id="KW-0472">Membrane</keyword>
<name>A0ABP1QHV5_9HEXA</name>
<dbReference type="Proteomes" id="UP001642540">
    <property type="component" value="Unassembled WGS sequence"/>
</dbReference>
<organism evidence="3 4">
    <name type="scientific">Orchesella dallaii</name>
    <dbReference type="NCBI Taxonomy" id="48710"/>
    <lineage>
        <taxon>Eukaryota</taxon>
        <taxon>Metazoa</taxon>
        <taxon>Ecdysozoa</taxon>
        <taxon>Arthropoda</taxon>
        <taxon>Hexapoda</taxon>
        <taxon>Collembola</taxon>
        <taxon>Entomobryomorpha</taxon>
        <taxon>Entomobryoidea</taxon>
        <taxon>Orchesellidae</taxon>
        <taxon>Orchesellinae</taxon>
        <taxon>Orchesella</taxon>
    </lineage>
</organism>
<evidence type="ECO:0000313" key="3">
    <source>
        <dbReference type="EMBL" id="CAL8103718.1"/>
    </source>
</evidence>
<keyword evidence="4" id="KW-1185">Reference proteome</keyword>
<keyword evidence="2" id="KW-1133">Transmembrane helix</keyword>
<evidence type="ECO:0000256" key="2">
    <source>
        <dbReference type="SAM" id="Phobius"/>
    </source>
</evidence>
<evidence type="ECO:0008006" key="5">
    <source>
        <dbReference type="Google" id="ProtNLM"/>
    </source>
</evidence>
<accession>A0ABP1QHV5</accession>
<dbReference type="EMBL" id="CAXLJM020000035">
    <property type="protein sequence ID" value="CAL8103718.1"/>
    <property type="molecule type" value="Genomic_DNA"/>
</dbReference>
<sequence length="108" mass="12016">MKGLKRGNNRIDNDNELSHRKSHASVMNSSCVATITMEVGTLRFGTTWKSVVGYLVWFVGCFMAAGKVQKHIRSNLRGKSSCETFFFPDKKKRKVVLGKGNKALTCSS</sequence>
<evidence type="ECO:0000313" key="4">
    <source>
        <dbReference type="Proteomes" id="UP001642540"/>
    </source>
</evidence>
<comment type="caution">
    <text evidence="3">The sequence shown here is derived from an EMBL/GenBank/DDBJ whole genome shotgun (WGS) entry which is preliminary data.</text>
</comment>
<feature type="compositionally biased region" description="Basic and acidic residues" evidence="1">
    <location>
        <begin position="9"/>
        <end position="19"/>
    </location>
</feature>